<dbReference type="InterPro" id="IPR009617">
    <property type="entry name" value="Seipin"/>
</dbReference>
<evidence type="ECO:0000256" key="4">
    <source>
        <dbReference type="ARBA" id="ARBA00022989"/>
    </source>
</evidence>
<comment type="subcellular location">
    <subcellularLocation>
        <location evidence="1">Endoplasmic reticulum membrane</location>
        <topology evidence="1">Multi-pass membrane protein</topology>
    </subcellularLocation>
</comment>
<reference evidence="9" key="2">
    <citation type="submission" date="2023-06" db="EMBL/GenBank/DDBJ databases">
        <authorList>
            <consortium name="Lawrence Berkeley National Laboratory"/>
            <person name="Haridas S."/>
            <person name="Hensen N."/>
            <person name="Bonometti L."/>
            <person name="Westerberg I."/>
            <person name="Brannstrom I.O."/>
            <person name="Guillou S."/>
            <person name="Cros-Aarteil S."/>
            <person name="Calhoun S."/>
            <person name="Kuo A."/>
            <person name="Mondo S."/>
            <person name="Pangilinan J."/>
            <person name="Riley R."/>
            <person name="Labutti K."/>
            <person name="Andreopoulos B."/>
            <person name="Lipzen A."/>
            <person name="Chen C."/>
            <person name="Yanf M."/>
            <person name="Daum C."/>
            <person name="Ng V."/>
            <person name="Clum A."/>
            <person name="Steindorff A."/>
            <person name="Ohm R."/>
            <person name="Martin F."/>
            <person name="Silar P."/>
            <person name="Natvig D."/>
            <person name="Lalanne C."/>
            <person name="Gautier V."/>
            <person name="Ament-Velasquez S.L."/>
            <person name="Kruys A."/>
            <person name="Hutchinson M.I."/>
            <person name="Powell A.J."/>
            <person name="Barry K."/>
            <person name="Miller A.N."/>
            <person name="Grigoriev I.V."/>
            <person name="Debuchy R."/>
            <person name="Gladieux P."/>
            <person name="Thoren M.H."/>
            <person name="Johannesson H."/>
        </authorList>
    </citation>
    <scope>NUCLEOTIDE SEQUENCE</scope>
    <source>
        <strain evidence="9">CBS 958.72</strain>
    </source>
</reference>
<dbReference type="Pfam" id="PF06775">
    <property type="entry name" value="Seipin"/>
    <property type="match status" value="1"/>
</dbReference>
<sequence length="514" mass="55590">MDPLEQFQANALAVIAYLYSHARAAITGSPAFISAHFSAFKQHLAWVRHNGGSRLQEVLRAIATFVLFLVYSSRVKQGLIILALAVPTIFIQTILMSAVGTVGYVMMYNRIIPDVVARVPVYLQYGYGPNPFGVARIRNVKTRQAYDISVSLTLPRSPPNLELGNFMVTLEMLGEPSPLPKAAMPVTAYTPESALKSSADLHRTALVADRPVLFFSARPALIPFWNKYVSFASRMLFFPYHALFDTDKKEMVIPMAENIYFRSHSSVPTRILVEVQAGQRLQVYAAEVKVTARLSGLVWFMYHFRLATFVAMLTGFLILSSMVSALIFLATMFWWPWPQDPPGGGGGGGNTLIGNNDGGNNDGGDDLETSSETPGLSGTGPTLTTTDNQTISATDNQPPPTTGNQSPPDKFGWAPPDDDEDEVKSEIKSEEKGEGTFSVLAPELPAVAPGAEADDEDGSEEDPVKEEEQESIYTPHMPHASQTIDSGIGESNSSQTSHIGAGTRAKPSASGGGA</sequence>
<dbReference type="GO" id="GO:0006629">
    <property type="term" value="P:lipid metabolic process"/>
    <property type="evidence" value="ECO:0007669"/>
    <property type="project" value="UniProtKB-KW"/>
</dbReference>
<feature type="transmembrane region" description="Helical" evidence="8">
    <location>
        <begin position="58"/>
        <end position="74"/>
    </location>
</feature>
<comment type="caution">
    <text evidence="9">The sequence shown here is derived from an EMBL/GenBank/DDBJ whole genome shotgun (WGS) entry which is preliminary data.</text>
</comment>
<dbReference type="PANTHER" id="PTHR21212:SF0">
    <property type="entry name" value="SEIPIN"/>
    <property type="match status" value="1"/>
</dbReference>
<keyword evidence="4 8" id="KW-1133">Transmembrane helix</keyword>
<dbReference type="PANTHER" id="PTHR21212">
    <property type="entry name" value="BERNARDINELLI-SEIP CONGENITAL LIPODYSTROPHY 2 HOMOLOG BSCL2 PROTEIN"/>
    <property type="match status" value="1"/>
</dbReference>
<feature type="compositionally biased region" description="Polar residues" evidence="7">
    <location>
        <begin position="387"/>
        <end position="407"/>
    </location>
</feature>
<gene>
    <name evidence="9" type="ORF">B0T24DRAFT_588894</name>
</gene>
<feature type="compositionally biased region" description="Basic and acidic residues" evidence="7">
    <location>
        <begin position="424"/>
        <end position="434"/>
    </location>
</feature>
<keyword evidence="5" id="KW-0443">Lipid metabolism</keyword>
<dbReference type="GO" id="GO:0005789">
    <property type="term" value="C:endoplasmic reticulum membrane"/>
    <property type="evidence" value="ECO:0007669"/>
    <property type="project" value="UniProtKB-SubCell"/>
</dbReference>
<accession>A0AAE0NMN1</accession>
<reference evidence="9" key="1">
    <citation type="journal article" date="2023" name="Mol. Phylogenet. Evol.">
        <title>Genome-scale phylogeny and comparative genomics of the fungal order Sordariales.</title>
        <authorList>
            <person name="Hensen N."/>
            <person name="Bonometti L."/>
            <person name="Westerberg I."/>
            <person name="Brannstrom I.O."/>
            <person name="Guillou S."/>
            <person name="Cros-Aarteil S."/>
            <person name="Calhoun S."/>
            <person name="Haridas S."/>
            <person name="Kuo A."/>
            <person name="Mondo S."/>
            <person name="Pangilinan J."/>
            <person name="Riley R."/>
            <person name="LaButti K."/>
            <person name="Andreopoulos B."/>
            <person name="Lipzen A."/>
            <person name="Chen C."/>
            <person name="Yan M."/>
            <person name="Daum C."/>
            <person name="Ng V."/>
            <person name="Clum A."/>
            <person name="Steindorff A."/>
            <person name="Ohm R.A."/>
            <person name="Martin F."/>
            <person name="Silar P."/>
            <person name="Natvig D.O."/>
            <person name="Lalanne C."/>
            <person name="Gautier V."/>
            <person name="Ament-Velasquez S.L."/>
            <person name="Kruys A."/>
            <person name="Hutchinson M.I."/>
            <person name="Powell A.J."/>
            <person name="Barry K."/>
            <person name="Miller A.N."/>
            <person name="Grigoriev I.V."/>
            <person name="Debuchy R."/>
            <person name="Gladieux P."/>
            <person name="Hiltunen Thoren M."/>
            <person name="Johannesson H."/>
        </authorList>
    </citation>
    <scope>NUCLEOTIDE SEQUENCE</scope>
    <source>
        <strain evidence="9">CBS 958.72</strain>
    </source>
</reference>
<evidence type="ECO:0000313" key="10">
    <source>
        <dbReference type="Proteomes" id="UP001287356"/>
    </source>
</evidence>
<keyword evidence="3" id="KW-0256">Endoplasmic reticulum</keyword>
<dbReference type="CDD" id="cd23995">
    <property type="entry name" value="Seipin_BSCL2_like"/>
    <property type="match status" value="1"/>
</dbReference>
<name>A0AAE0NMN1_9PEZI</name>
<feature type="transmembrane region" description="Helical" evidence="8">
    <location>
        <begin position="309"/>
        <end position="335"/>
    </location>
</feature>
<keyword evidence="6 8" id="KW-0472">Membrane</keyword>
<evidence type="ECO:0000256" key="7">
    <source>
        <dbReference type="SAM" id="MobiDB-lite"/>
    </source>
</evidence>
<evidence type="ECO:0000256" key="8">
    <source>
        <dbReference type="SAM" id="Phobius"/>
    </source>
</evidence>
<feature type="compositionally biased region" description="Low complexity" evidence="7">
    <location>
        <begin position="370"/>
        <end position="386"/>
    </location>
</feature>
<evidence type="ECO:0000256" key="6">
    <source>
        <dbReference type="ARBA" id="ARBA00023136"/>
    </source>
</evidence>
<evidence type="ECO:0000256" key="5">
    <source>
        <dbReference type="ARBA" id="ARBA00023098"/>
    </source>
</evidence>
<organism evidence="9 10">
    <name type="scientific">Lasiosphaeria ovina</name>
    <dbReference type="NCBI Taxonomy" id="92902"/>
    <lineage>
        <taxon>Eukaryota</taxon>
        <taxon>Fungi</taxon>
        <taxon>Dikarya</taxon>
        <taxon>Ascomycota</taxon>
        <taxon>Pezizomycotina</taxon>
        <taxon>Sordariomycetes</taxon>
        <taxon>Sordariomycetidae</taxon>
        <taxon>Sordariales</taxon>
        <taxon>Lasiosphaeriaceae</taxon>
        <taxon>Lasiosphaeria</taxon>
    </lineage>
</organism>
<feature type="compositionally biased region" description="Acidic residues" evidence="7">
    <location>
        <begin position="452"/>
        <end position="470"/>
    </location>
</feature>
<dbReference type="AlphaFoldDB" id="A0AAE0NMN1"/>
<keyword evidence="2 8" id="KW-0812">Transmembrane</keyword>
<feature type="compositionally biased region" description="Polar residues" evidence="7">
    <location>
        <begin position="480"/>
        <end position="498"/>
    </location>
</feature>
<evidence type="ECO:0000256" key="3">
    <source>
        <dbReference type="ARBA" id="ARBA00022824"/>
    </source>
</evidence>
<feature type="region of interest" description="Disordered" evidence="7">
    <location>
        <begin position="341"/>
        <end position="514"/>
    </location>
</feature>
<dbReference type="Proteomes" id="UP001287356">
    <property type="component" value="Unassembled WGS sequence"/>
</dbReference>
<feature type="transmembrane region" description="Helical" evidence="8">
    <location>
        <begin position="80"/>
        <end position="105"/>
    </location>
</feature>
<proteinExistence type="predicted"/>
<evidence type="ECO:0000313" key="9">
    <source>
        <dbReference type="EMBL" id="KAK3384326.1"/>
    </source>
</evidence>
<evidence type="ECO:0000256" key="2">
    <source>
        <dbReference type="ARBA" id="ARBA00022692"/>
    </source>
</evidence>
<dbReference type="GO" id="GO:0140042">
    <property type="term" value="P:lipid droplet formation"/>
    <property type="evidence" value="ECO:0007669"/>
    <property type="project" value="UniProtKB-ARBA"/>
</dbReference>
<keyword evidence="10" id="KW-1185">Reference proteome</keyword>
<protein>
    <submittedName>
        <fullName evidence="9">Adipose-regulatory protein-domain-containing protein</fullName>
    </submittedName>
</protein>
<dbReference type="EMBL" id="JAULSN010000001">
    <property type="protein sequence ID" value="KAK3384326.1"/>
    <property type="molecule type" value="Genomic_DNA"/>
</dbReference>
<evidence type="ECO:0000256" key="1">
    <source>
        <dbReference type="ARBA" id="ARBA00004477"/>
    </source>
</evidence>
<feature type="compositionally biased region" description="Gly residues" evidence="7">
    <location>
        <begin position="342"/>
        <end position="362"/>
    </location>
</feature>